<protein>
    <submittedName>
        <fullName evidence="1">Uncharacterized protein</fullName>
    </submittedName>
</protein>
<dbReference type="KEGG" id="nbr:O3I_028705"/>
<organism evidence="1 2">
    <name type="scientific">Nocardia brasiliensis (strain ATCC 700358 / HUJEG-1)</name>
    <dbReference type="NCBI Taxonomy" id="1133849"/>
    <lineage>
        <taxon>Bacteria</taxon>
        <taxon>Bacillati</taxon>
        <taxon>Actinomycetota</taxon>
        <taxon>Actinomycetes</taxon>
        <taxon>Mycobacteriales</taxon>
        <taxon>Nocardiaceae</taxon>
        <taxon>Nocardia</taxon>
    </lineage>
</organism>
<dbReference type="HOGENOM" id="CLU_2071443_0_0_11"/>
<evidence type="ECO:0000313" key="2">
    <source>
        <dbReference type="Proteomes" id="UP000006304"/>
    </source>
</evidence>
<sequence length="121" mass="13858">MREQDPTPDEQRFFDALRAQVPEIDDWYHEDKDGTLWVIASLDFGDNTGHIYDTLRVDYDGISLRGGWSPASLNWDDGVRANKAGIDTAPPDGLRRDNIAPLRAAHAAAEWFLAHRERRRR</sequence>
<gene>
    <name evidence="1" type="ORF">O3I_028705</name>
</gene>
<reference evidence="1 2" key="1">
    <citation type="journal article" date="2012" name="J. Bacteriol.">
        <title>Complete genome sequence of Nocardia brasiliensis HUJEG-1.</title>
        <authorList>
            <person name="Vera-Cabrera L."/>
            <person name="Ortiz-Lopez R."/>
            <person name="Elizondo-Gonzalez R."/>
            <person name="Perez-Maya A.A."/>
            <person name="Ocampo-Candiani J."/>
        </authorList>
    </citation>
    <scope>NUCLEOTIDE SEQUENCE [LARGE SCALE GENOMIC DNA]</scope>
    <source>
        <strain evidence="2">ATCC 700358</strain>
    </source>
</reference>
<dbReference type="eggNOG" id="ENOG502ZM4G">
    <property type="taxonomic scope" value="Bacteria"/>
</dbReference>
<dbReference type="Proteomes" id="UP000006304">
    <property type="component" value="Chromosome"/>
</dbReference>
<evidence type="ECO:0000313" key="1">
    <source>
        <dbReference type="EMBL" id="AFU03690.1"/>
    </source>
</evidence>
<proteinExistence type="predicted"/>
<keyword evidence="2" id="KW-1185">Reference proteome</keyword>
<dbReference type="RefSeq" id="WP_014986545.1">
    <property type="nucleotide sequence ID" value="NC_018681.1"/>
</dbReference>
<accession>K0F3I7</accession>
<dbReference type="AlphaFoldDB" id="K0F3I7"/>
<name>K0F3I7_NOCB7</name>
<dbReference type="EMBL" id="CP003876">
    <property type="protein sequence ID" value="AFU03690.1"/>
    <property type="molecule type" value="Genomic_DNA"/>
</dbReference>